<keyword evidence="3" id="KW-1185">Reference proteome</keyword>
<dbReference type="Proteomes" id="UP000245535">
    <property type="component" value="Unassembled WGS sequence"/>
</dbReference>
<dbReference type="OrthoDB" id="1523667at2"/>
<reference evidence="2 3" key="1">
    <citation type="submission" date="2018-03" db="EMBL/GenBank/DDBJ databases">
        <title>Genomic Encyclopedia of Archaeal and Bacterial Type Strains, Phase II (KMG-II): from individual species to whole genera.</title>
        <authorList>
            <person name="Goeker M."/>
        </authorList>
    </citation>
    <scope>NUCLEOTIDE SEQUENCE [LARGE SCALE GENOMIC DNA]</scope>
    <source>
        <strain evidence="2 3">DSM 28229</strain>
    </source>
</reference>
<comment type="caution">
    <text evidence="2">The sequence shown here is derived from an EMBL/GenBank/DDBJ whole genome shotgun (WGS) entry which is preliminary data.</text>
</comment>
<keyword evidence="1" id="KW-0732">Signal</keyword>
<feature type="chain" id="PRO_5016467994" description="Outer membrane protein with beta-barrel domain" evidence="1">
    <location>
        <begin position="23"/>
        <end position="253"/>
    </location>
</feature>
<evidence type="ECO:0000313" key="3">
    <source>
        <dbReference type="Proteomes" id="UP000245535"/>
    </source>
</evidence>
<evidence type="ECO:0000313" key="2">
    <source>
        <dbReference type="EMBL" id="PWJ39391.1"/>
    </source>
</evidence>
<evidence type="ECO:0000256" key="1">
    <source>
        <dbReference type="SAM" id="SignalP"/>
    </source>
</evidence>
<name>A0A315Z776_SEDFL</name>
<proteinExistence type="predicted"/>
<sequence length="253" mass="28321">MKPILLYLIFCGLFFIHFQSSAQLKPQPEAEDENYEKEWAIGLNMNTNAGLIGGVNIRWSRKTLFNRTPTGENSYHHISLEMVNVKHPKEEQQTSAFTGNSFILRKTNYLFSIRPHFGREWILFRKAKEQGVQVNAIVAGGPSIGIVAPYLIRVASGSGEEEVQYDPEVHTNSNEIRGVGSIFKSLGQSSITAGVSAKASVVFELGSSNRSTSGFEAGTMIEYYPEQIEIMAVPDNYQFFTSIFLIFFFGARK</sequence>
<protein>
    <recommendedName>
        <fullName evidence="4">Outer membrane protein with beta-barrel domain</fullName>
    </recommendedName>
</protein>
<dbReference type="AlphaFoldDB" id="A0A315Z776"/>
<dbReference type="EMBL" id="QGDO01000006">
    <property type="protein sequence ID" value="PWJ39391.1"/>
    <property type="molecule type" value="Genomic_DNA"/>
</dbReference>
<dbReference type="RefSeq" id="WP_109621383.1">
    <property type="nucleotide sequence ID" value="NZ_QGDO01000006.1"/>
</dbReference>
<organism evidence="2 3">
    <name type="scientific">Sediminitomix flava</name>
    <dbReference type="NCBI Taxonomy" id="379075"/>
    <lineage>
        <taxon>Bacteria</taxon>
        <taxon>Pseudomonadati</taxon>
        <taxon>Bacteroidota</taxon>
        <taxon>Cytophagia</taxon>
        <taxon>Cytophagales</taxon>
        <taxon>Flammeovirgaceae</taxon>
        <taxon>Sediminitomix</taxon>
    </lineage>
</organism>
<evidence type="ECO:0008006" key="4">
    <source>
        <dbReference type="Google" id="ProtNLM"/>
    </source>
</evidence>
<accession>A0A315Z776</accession>
<gene>
    <name evidence="2" type="ORF">BC781_106292</name>
</gene>
<feature type="signal peptide" evidence="1">
    <location>
        <begin position="1"/>
        <end position="22"/>
    </location>
</feature>